<evidence type="ECO:0000313" key="2">
    <source>
        <dbReference type="EMBL" id="KIO26191.1"/>
    </source>
</evidence>
<evidence type="ECO:0000256" key="1">
    <source>
        <dbReference type="SAM" id="MobiDB-lite"/>
    </source>
</evidence>
<feature type="compositionally biased region" description="Acidic residues" evidence="1">
    <location>
        <begin position="59"/>
        <end position="118"/>
    </location>
</feature>
<evidence type="ECO:0000313" key="3">
    <source>
        <dbReference type="Proteomes" id="UP000054248"/>
    </source>
</evidence>
<gene>
    <name evidence="2" type="ORF">M407DRAFT_24522</name>
</gene>
<proteinExistence type="predicted"/>
<feature type="region of interest" description="Disordered" evidence="1">
    <location>
        <begin position="43"/>
        <end position="122"/>
    </location>
</feature>
<dbReference type="HOGENOM" id="CLU_1205548_0_0_1"/>
<sequence length="230" mass="26760">MASAQNDDASALPHPPEWYMIEAQIQAVELATSFTRRLRFRINGIPDAMIPPLPRNRDDEEEESRDDDEEESRDDEEEESRDDEEEESRDDEEEGGMDDEEDDTDNEEYDDPDDESDMSVDGQGDRFEAIVDIRNLQCIFIFDKQTRKIMHVQLACVDFEELVQALLWHLGMSNTVASLQLLLLSYEVYSRGVFERQLEHWRDGPENLVSTLVAQQQTYEIKLSTKDEFV</sequence>
<dbReference type="Proteomes" id="UP000054248">
    <property type="component" value="Unassembled WGS sequence"/>
</dbReference>
<dbReference type="EMBL" id="KN823028">
    <property type="protein sequence ID" value="KIO26191.1"/>
    <property type="molecule type" value="Genomic_DNA"/>
</dbReference>
<dbReference type="AlphaFoldDB" id="A0A0C3QHQ5"/>
<reference evidence="3" key="2">
    <citation type="submission" date="2015-01" db="EMBL/GenBank/DDBJ databases">
        <title>Evolutionary Origins and Diversification of the Mycorrhizal Mutualists.</title>
        <authorList>
            <consortium name="DOE Joint Genome Institute"/>
            <consortium name="Mycorrhizal Genomics Consortium"/>
            <person name="Kohler A."/>
            <person name="Kuo A."/>
            <person name="Nagy L.G."/>
            <person name="Floudas D."/>
            <person name="Copeland A."/>
            <person name="Barry K.W."/>
            <person name="Cichocki N."/>
            <person name="Veneault-Fourrey C."/>
            <person name="LaButti K."/>
            <person name="Lindquist E.A."/>
            <person name="Lipzen A."/>
            <person name="Lundell T."/>
            <person name="Morin E."/>
            <person name="Murat C."/>
            <person name="Riley R."/>
            <person name="Ohm R."/>
            <person name="Sun H."/>
            <person name="Tunlid A."/>
            <person name="Henrissat B."/>
            <person name="Grigoriev I.V."/>
            <person name="Hibbett D.S."/>
            <person name="Martin F."/>
        </authorList>
    </citation>
    <scope>NUCLEOTIDE SEQUENCE [LARGE SCALE GENOMIC DNA]</scope>
    <source>
        <strain evidence="3">MUT 4182</strain>
    </source>
</reference>
<protein>
    <submittedName>
        <fullName evidence="2">Uncharacterized protein</fullName>
    </submittedName>
</protein>
<accession>A0A0C3QHQ5</accession>
<organism evidence="2 3">
    <name type="scientific">Tulasnella calospora MUT 4182</name>
    <dbReference type="NCBI Taxonomy" id="1051891"/>
    <lineage>
        <taxon>Eukaryota</taxon>
        <taxon>Fungi</taxon>
        <taxon>Dikarya</taxon>
        <taxon>Basidiomycota</taxon>
        <taxon>Agaricomycotina</taxon>
        <taxon>Agaricomycetes</taxon>
        <taxon>Cantharellales</taxon>
        <taxon>Tulasnellaceae</taxon>
        <taxon>Tulasnella</taxon>
    </lineage>
</organism>
<keyword evidence="3" id="KW-1185">Reference proteome</keyword>
<reference evidence="2 3" key="1">
    <citation type="submission" date="2014-04" db="EMBL/GenBank/DDBJ databases">
        <authorList>
            <consortium name="DOE Joint Genome Institute"/>
            <person name="Kuo A."/>
            <person name="Girlanda M."/>
            <person name="Perotto S."/>
            <person name="Kohler A."/>
            <person name="Nagy L.G."/>
            <person name="Floudas D."/>
            <person name="Copeland A."/>
            <person name="Barry K.W."/>
            <person name="Cichocki N."/>
            <person name="Veneault-Fourrey C."/>
            <person name="LaButti K."/>
            <person name="Lindquist E.A."/>
            <person name="Lipzen A."/>
            <person name="Lundell T."/>
            <person name="Morin E."/>
            <person name="Murat C."/>
            <person name="Sun H."/>
            <person name="Tunlid A."/>
            <person name="Henrissat B."/>
            <person name="Grigoriev I.V."/>
            <person name="Hibbett D.S."/>
            <person name="Martin F."/>
            <person name="Nordberg H.P."/>
            <person name="Cantor M.N."/>
            <person name="Hua S.X."/>
        </authorList>
    </citation>
    <scope>NUCLEOTIDE SEQUENCE [LARGE SCALE GENOMIC DNA]</scope>
    <source>
        <strain evidence="2 3">MUT 4182</strain>
    </source>
</reference>
<name>A0A0C3QHQ5_9AGAM</name>